<dbReference type="SUPFAM" id="SSF81383">
    <property type="entry name" value="F-box domain"/>
    <property type="match status" value="1"/>
</dbReference>
<dbReference type="CDD" id="cd09917">
    <property type="entry name" value="F-box_SF"/>
    <property type="match status" value="1"/>
</dbReference>
<dbReference type="OrthoDB" id="2522477at2759"/>
<keyword evidence="3" id="KW-1185">Reference proteome</keyword>
<proteinExistence type="predicted"/>
<dbReference type="AlphaFoldDB" id="A0A165FRT6"/>
<dbReference type="InterPro" id="IPR001810">
    <property type="entry name" value="F-box_dom"/>
</dbReference>
<organism evidence="2 3">
    <name type="scientific">Exidia glandulosa HHB12029</name>
    <dbReference type="NCBI Taxonomy" id="1314781"/>
    <lineage>
        <taxon>Eukaryota</taxon>
        <taxon>Fungi</taxon>
        <taxon>Dikarya</taxon>
        <taxon>Basidiomycota</taxon>
        <taxon>Agaricomycotina</taxon>
        <taxon>Agaricomycetes</taxon>
        <taxon>Auriculariales</taxon>
        <taxon>Exidiaceae</taxon>
        <taxon>Exidia</taxon>
    </lineage>
</organism>
<evidence type="ECO:0000313" key="2">
    <source>
        <dbReference type="EMBL" id="KZV89431.1"/>
    </source>
</evidence>
<dbReference type="InterPro" id="IPR036047">
    <property type="entry name" value="F-box-like_dom_sf"/>
</dbReference>
<reference evidence="2 3" key="1">
    <citation type="journal article" date="2016" name="Mol. Biol. Evol.">
        <title>Comparative Genomics of Early-Diverging Mushroom-Forming Fungi Provides Insights into the Origins of Lignocellulose Decay Capabilities.</title>
        <authorList>
            <person name="Nagy L.G."/>
            <person name="Riley R."/>
            <person name="Tritt A."/>
            <person name="Adam C."/>
            <person name="Daum C."/>
            <person name="Floudas D."/>
            <person name="Sun H."/>
            <person name="Yadav J.S."/>
            <person name="Pangilinan J."/>
            <person name="Larsson K.H."/>
            <person name="Matsuura K."/>
            <person name="Barry K."/>
            <person name="Labutti K."/>
            <person name="Kuo R."/>
            <person name="Ohm R.A."/>
            <person name="Bhattacharya S.S."/>
            <person name="Shirouzu T."/>
            <person name="Yoshinaga Y."/>
            <person name="Martin F.M."/>
            <person name="Grigoriev I.V."/>
            <person name="Hibbett D.S."/>
        </authorList>
    </citation>
    <scope>NUCLEOTIDE SEQUENCE [LARGE SCALE GENOMIC DNA]</scope>
    <source>
        <strain evidence="2 3">HHB12029</strain>
    </source>
</reference>
<feature type="non-terminal residue" evidence="2">
    <location>
        <position position="257"/>
    </location>
</feature>
<protein>
    <recommendedName>
        <fullName evidence="1">F-box domain-containing protein</fullName>
    </recommendedName>
</protein>
<gene>
    <name evidence="2" type="ORF">EXIGLDRAFT_721448</name>
</gene>
<accession>A0A165FRT6</accession>
<evidence type="ECO:0000259" key="1">
    <source>
        <dbReference type="PROSITE" id="PS50181"/>
    </source>
</evidence>
<dbReference type="InParanoid" id="A0A165FRT6"/>
<dbReference type="PROSITE" id="PS50181">
    <property type="entry name" value="FBOX"/>
    <property type="match status" value="1"/>
</dbReference>
<evidence type="ECO:0000313" key="3">
    <source>
        <dbReference type="Proteomes" id="UP000077266"/>
    </source>
</evidence>
<name>A0A165FRT6_EXIGL</name>
<feature type="domain" description="F-box" evidence="1">
    <location>
        <begin position="1"/>
        <end position="42"/>
    </location>
</feature>
<dbReference type="Pfam" id="PF12937">
    <property type="entry name" value="F-box-like"/>
    <property type="match status" value="1"/>
</dbReference>
<dbReference type="EMBL" id="KV426073">
    <property type="protein sequence ID" value="KZV89431.1"/>
    <property type="molecule type" value="Genomic_DNA"/>
</dbReference>
<dbReference type="Proteomes" id="UP000077266">
    <property type="component" value="Unassembled WGS sequence"/>
</dbReference>
<sequence length="257" mass="28429">MHLPLELYTLIFAQLSQSDLCAVARVDRVFHELASLLLYRVIRHDFDPPHQLVSLLNGLARRSRIVSRVSTFDLSWKRGTGYSVYVLSAARPALGQMTNLTTLVLDSCLSNIVHILGDVVCPNLRALQSEPSPWFNAFLLRHPHVTELDILPYCDRSDNEVLLPSGSPLTYLGGTGGVLVTALHPQRGRELADGATVHVRGPFSVHWPVFDALEKWKTRTARGLQWLLVSRSAIDVGDALSGLRDPGQGCSHAERVV</sequence>